<feature type="domain" description="PhnB-like" evidence="1">
    <location>
        <begin position="3"/>
        <end position="127"/>
    </location>
</feature>
<gene>
    <name evidence="2" type="ORF">F0P94_04050</name>
</gene>
<dbReference type="Proteomes" id="UP000326570">
    <property type="component" value="Unassembled WGS sequence"/>
</dbReference>
<dbReference type="InterPro" id="IPR028973">
    <property type="entry name" value="PhnB-like"/>
</dbReference>
<dbReference type="SUPFAM" id="SSF54593">
    <property type="entry name" value="Glyoxalase/Bleomycin resistance protein/Dihydroxybiphenyl dioxygenase"/>
    <property type="match status" value="1"/>
</dbReference>
<sequence length="136" mass="15342">MAQIAAYLTFDGNCREAMEYYREVFGGDLRIQTFGQAPMESAPDAKDRIMHAHLQSGELTLMASDGMPGQPVTQGTNVTLSVQCKTKEEQDNYFNKLAEGGKITMPLQDTFWGAYFGMLTDKFGTQWMFNTEHKHQ</sequence>
<dbReference type="PANTHER" id="PTHR33990:SF1">
    <property type="entry name" value="PROTEIN YJDN"/>
    <property type="match status" value="1"/>
</dbReference>
<evidence type="ECO:0000259" key="1">
    <source>
        <dbReference type="Pfam" id="PF06983"/>
    </source>
</evidence>
<evidence type="ECO:0000313" key="2">
    <source>
        <dbReference type="EMBL" id="KAA9340609.1"/>
    </source>
</evidence>
<dbReference type="RefSeq" id="WP_150902527.1">
    <property type="nucleotide sequence ID" value="NZ_VTWT01000002.1"/>
</dbReference>
<name>A0A5N1J201_9BACT</name>
<dbReference type="AlphaFoldDB" id="A0A5N1J201"/>
<dbReference type="Pfam" id="PF06983">
    <property type="entry name" value="3-dmu-9_3-mt"/>
    <property type="match status" value="1"/>
</dbReference>
<protein>
    <submittedName>
        <fullName evidence="2">VOC family protein</fullName>
    </submittedName>
</protein>
<accession>A0A5N1J201</accession>
<proteinExistence type="predicted"/>
<keyword evidence="3" id="KW-1185">Reference proteome</keyword>
<comment type="caution">
    <text evidence="2">The sequence shown here is derived from an EMBL/GenBank/DDBJ whole genome shotgun (WGS) entry which is preliminary data.</text>
</comment>
<evidence type="ECO:0000313" key="3">
    <source>
        <dbReference type="Proteomes" id="UP000326570"/>
    </source>
</evidence>
<dbReference type="CDD" id="cd06588">
    <property type="entry name" value="PhnB_like"/>
    <property type="match status" value="1"/>
</dbReference>
<reference evidence="2 3" key="1">
    <citation type="submission" date="2019-09" db="EMBL/GenBank/DDBJ databases">
        <title>Genome sequence of Adhaeribacter sp. M2.</title>
        <authorList>
            <person name="Srinivasan S."/>
        </authorList>
    </citation>
    <scope>NUCLEOTIDE SEQUENCE [LARGE SCALE GENOMIC DNA]</scope>
    <source>
        <strain evidence="2 3">M2</strain>
    </source>
</reference>
<dbReference type="Gene3D" id="3.10.180.10">
    <property type="entry name" value="2,3-Dihydroxybiphenyl 1,2-Dioxygenase, domain 1"/>
    <property type="match status" value="1"/>
</dbReference>
<organism evidence="2 3">
    <name type="scientific">Adhaeribacter soli</name>
    <dbReference type="NCBI Taxonomy" id="2607655"/>
    <lineage>
        <taxon>Bacteria</taxon>
        <taxon>Pseudomonadati</taxon>
        <taxon>Bacteroidota</taxon>
        <taxon>Cytophagia</taxon>
        <taxon>Cytophagales</taxon>
        <taxon>Hymenobacteraceae</taxon>
        <taxon>Adhaeribacter</taxon>
    </lineage>
</organism>
<dbReference type="InterPro" id="IPR029068">
    <property type="entry name" value="Glyas_Bleomycin-R_OHBP_Dase"/>
</dbReference>
<dbReference type="PANTHER" id="PTHR33990">
    <property type="entry name" value="PROTEIN YJDN-RELATED"/>
    <property type="match status" value="1"/>
</dbReference>
<dbReference type="EMBL" id="VTWT01000002">
    <property type="protein sequence ID" value="KAA9340609.1"/>
    <property type="molecule type" value="Genomic_DNA"/>
</dbReference>